<name>A0ABW3WYA5_9HYPH</name>
<reference evidence="4" key="1">
    <citation type="journal article" date="2019" name="Int. J. Syst. Evol. Microbiol.">
        <title>The Global Catalogue of Microorganisms (GCM) 10K type strain sequencing project: providing services to taxonomists for standard genome sequencing and annotation.</title>
        <authorList>
            <consortium name="The Broad Institute Genomics Platform"/>
            <consortium name="The Broad Institute Genome Sequencing Center for Infectious Disease"/>
            <person name="Wu L."/>
            <person name="Ma J."/>
        </authorList>
    </citation>
    <scope>NUCLEOTIDE SEQUENCE [LARGE SCALE GENOMIC DNA]</scope>
    <source>
        <strain evidence="4">CCUG 56108</strain>
    </source>
</reference>
<dbReference type="InterPro" id="IPR012495">
    <property type="entry name" value="TadE-like_dom"/>
</dbReference>
<comment type="caution">
    <text evidence="3">The sequence shown here is derived from an EMBL/GenBank/DDBJ whole genome shotgun (WGS) entry which is preliminary data.</text>
</comment>
<gene>
    <name evidence="3" type="ORF">ACFQ4G_12205</name>
</gene>
<feature type="domain" description="TadE-like" evidence="2">
    <location>
        <begin position="16"/>
        <end position="57"/>
    </location>
</feature>
<evidence type="ECO:0000259" key="2">
    <source>
        <dbReference type="Pfam" id="PF07811"/>
    </source>
</evidence>
<evidence type="ECO:0000313" key="4">
    <source>
        <dbReference type="Proteomes" id="UP001597176"/>
    </source>
</evidence>
<keyword evidence="4" id="KW-1185">Reference proteome</keyword>
<accession>A0ABW3WYA5</accession>
<sequence length="192" mass="20609">MRRHDRVRRFVGDGSGVSGVEFALLAPVLIAVFVGMVELTRAYGTSQRASRATRAMADLISRNSPSSDTVSIIYQGGRSMLAPFDASKAEIVLTAVGVYLQKDGSFKAKVCSSVTSLGTQYPAGTDLGAPPPSETRDKGRYVMAEMKLKYAPIIDVFPVLKNFSFEKKVTWPVRSATAKEIVLPNGAACPSS</sequence>
<proteinExistence type="predicted"/>
<dbReference type="Pfam" id="PF07811">
    <property type="entry name" value="TadE"/>
    <property type="match status" value="1"/>
</dbReference>
<dbReference type="EMBL" id="JBHTND010000015">
    <property type="protein sequence ID" value="MFD1302332.1"/>
    <property type="molecule type" value="Genomic_DNA"/>
</dbReference>
<keyword evidence="1" id="KW-0812">Transmembrane</keyword>
<feature type="transmembrane region" description="Helical" evidence="1">
    <location>
        <begin position="22"/>
        <end position="44"/>
    </location>
</feature>
<dbReference type="Proteomes" id="UP001597176">
    <property type="component" value="Unassembled WGS sequence"/>
</dbReference>
<evidence type="ECO:0000313" key="3">
    <source>
        <dbReference type="EMBL" id="MFD1302332.1"/>
    </source>
</evidence>
<evidence type="ECO:0000256" key="1">
    <source>
        <dbReference type="SAM" id="Phobius"/>
    </source>
</evidence>
<organism evidence="3 4">
    <name type="scientific">Methylobacterium marchantiae</name>
    <dbReference type="NCBI Taxonomy" id="600331"/>
    <lineage>
        <taxon>Bacteria</taxon>
        <taxon>Pseudomonadati</taxon>
        <taxon>Pseudomonadota</taxon>
        <taxon>Alphaproteobacteria</taxon>
        <taxon>Hyphomicrobiales</taxon>
        <taxon>Methylobacteriaceae</taxon>
        <taxon>Methylobacterium</taxon>
    </lineage>
</organism>
<dbReference type="RefSeq" id="WP_238202662.1">
    <property type="nucleotide sequence ID" value="NZ_JBHTND010000015.1"/>
</dbReference>
<keyword evidence="1" id="KW-1133">Transmembrane helix</keyword>
<keyword evidence="1" id="KW-0472">Membrane</keyword>
<protein>
    <submittedName>
        <fullName evidence="3">TadE/TadG family type IV pilus assembly protein</fullName>
    </submittedName>
</protein>